<name>A0A0B7K0L1_BIOOC</name>
<evidence type="ECO:0000256" key="1">
    <source>
        <dbReference type="SAM" id="MobiDB-lite"/>
    </source>
</evidence>
<dbReference type="SUPFAM" id="SSF53474">
    <property type="entry name" value="alpha/beta-Hydrolases"/>
    <property type="match status" value="1"/>
</dbReference>
<proteinExistence type="predicted"/>
<accession>A0A0B7K0L1</accession>
<feature type="region of interest" description="Disordered" evidence="1">
    <location>
        <begin position="94"/>
        <end position="232"/>
    </location>
</feature>
<evidence type="ECO:0000313" key="2">
    <source>
        <dbReference type="EMBL" id="CEO48430.1"/>
    </source>
</evidence>
<feature type="region of interest" description="Disordered" evidence="1">
    <location>
        <begin position="403"/>
        <end position="428"/>
    </location>
</feature>
<feature type="compositionally biased region" description="Basic residues" evidence="1">
    <location>
        <begin position="198"/>
        <end position="210"/>
    </location>
</feature>
<feature type="region of interest" description="Disordered" evidence="1">
    <location>
        <begin position="1"/>
        <end position="29"/>
    </location>
</feature>
<feature type="region of interest" description="Disordered" evidence="1">
    <location>
        <begin position="732"/>
        <end position="761"/>
    </location>
</feature>
<feature type="region of interest" description="Disordered" evidence="1">
    <location>
        <begin position="265"/>
        <end position="326"/>
    </location>
</feature>
<dbReference type="InterPro" id="IPR029058">
    <property type="entry name" value="AB_hydrolase_fold"/>
</dbReference>
<feature type="compositionally biased region" description="Polar residues" evidence="1">
    <location>
        <begin position="732"/>
        <end position="751"/>
    </location>
</feature>
<dbReference type="Gene3D" id="3.40.50.1820">
    <property type="entry name" value="alpha/beta hydrolase"/>
    <property type="match status" value="1"/>
</dbReference>
<sequence length="898" mass="97424">MNAAVATQPAGQAPLDLGITLPLGSAGPDDECRIVVEDEYDDDDDDGEVNLQDSDEIEDQDGAQAVLQPAMSATASHLASPRTPAVEKAAALEKWPGGILGMPPPIEDDSGDNDDGTTVGDPNSPIAASLGSPVKAPPLCESPEPTSPAQFDGPALEAQVPETKPGSEPAKTTPPPSSSEATPNDVSGPNDGFDKPINRPRRRQSTRSRHSIAILDSAFTHSRERSRSAGQDALRRLQKAFPSLSSPSHLLPSLPSNFFSAFSEKTPTTVPAPKQPLQRPVHSPIPEHPSDNRLDGQIQSSFSPRPDSIRRSNSIRSPRISTQSRPGVLRRVTSDDSLLYHTLSRTSSLGNDEQFHDVRDMVNMRFQAIKESLPEVPNFKMPSLAKLHTPSFISLNSMDMRSQETPTFAPANRSPKLNVGSGSSKDGPATLDDVLADLTGDIVIMGGLRGSVLRSAKPPHQQVWAPVKIGLNMRKVNLEIGLDDEAEERMEETIIPSGMLSHMGPVDMSRKLFRKLRSCNNARNGTLRVWDYGYDWRLSPHILSRKLQEFLAKLPSNKPGTPPESRGALLIAHSMGGLIARHAVNQQPNLFSGVMFAGTPQRCINILGPIRNGDVILFNEKLLSAQVNFTIRSYYVFLPEDGSCFVDKNTGEPYPVDFYNPQEWIKWHLCPSVQPPLPAFNQPIGPSSSTSSFTSFLPTSLRARAESLSEKRFSMNFDSIQGTIKDRTIAPQMQSGAEPSTAQPSNTTSTGDVAPALSDPELKRNMEYLTRTLARTKKFRSELAHSSEHQAANAYPPLGVLYGKTTPTVYAAQVNGREAIRHSDAYDDLLFRPGDGVVLAKEAMLPEGYSIVKGGRVSTERGHITMLGDLGAVGQVLAAIVKGRRKGIGYGKKKSEQA</sequence>
<protein>
    <submittedName>
        <fullName evidence="2">Uncharacterized protein</fullName>
    </submittedName>
</protein>
<dbReference type="AlphaFoldDB" id="A0A0B7K0L1"/>
<feature type="compositionally biased region" description="Acidic residues" evidence="1">
    <location>
        <begin position="106"/>
        <end position="115"/>
    </location>
</feature>
<dbReference type="PANTHER" id="PTHR11440">
    <property type="entry name" value="LECITHIN-CHOLESTEROL ACYLTRANSFERASE-RELATED"/>
    <property type="match status" value="1"/>
</dbReference>
<feature type="compositionally biased region" description="Low complexity" evidence="1">
    <location>
        <begin position="303"/>
        <end position="321"/>
    </location>
</feature>
<organism evidence="2">
    <name type="scientific">Bionectria ochroleuca</name>
    <name type="common">Gliocladium roseum</name>
    <dbReference type="NCBI Taxonomy" id="29856"/>
    <lineage>
        <taxon>Eukaryota</taxon>
        <taxon>Fungi</taxon>
        <taxon>Dikarya</taxon>
        <taxon>Ascomycota</taxon>
        <taxon>Pezizomycotina</taxon>
        <taxon>Sordariomycetes</taxon>
        <taxon>Hypocreomycetidae</taxon>
        <taxon>Hypocreales</taxon>
        <taxon>Bionectriaceae</taxon>
        <taxon>Clonostachys</taxon>
    </lineage>
</organism>
<reference evidence="2" key="1">
    <citation type="submission" date="2015-01" db="EMBL/GenBank/DDBJ databases">
        <authorList>
            <person name="Durling Mikael"/>
        </authorList>
    </citation>
    <scope>NUCLEOTIDE SEQUENCE</scope>
</reference>
<gene>
    <name evidence="2" type="ORF">BN869_000004487_1</name>
</gene>
<dbReference type="EMBL" id="CDPU01000010">
    <property type="protein sequence ID" value="CEO48430.1"/>
    <property type="molecule type" value="Genomic_DNA"/>
</dbReference>